<protein>
    <submittedName>
        <fullName evidence="2">Uncharacterized protein</fullName>
    </submittedName>
</protein>
<feature type="compositionally biased region" description="Polar residues" evidence="1">
    <location>
        <begin position="65"/>
        <end position="81"/>
    </location>
</feature>
<evidence type="ECO:0000313" key="2">
    <source>
        <dbReference type="EMBL" id="KAK4341177.1"/>
    </source>
</evidence>
<accession>A0AAE1R013</accession>
<evidence type="ECO:0000256" key="1">
    <source>
        <dbReference type="SAM" id="MobiDB-lite"/>
    </source>
</evidence>
<feature type="region of interest" description="Disordered" evidence="1">
    <location>
        <begin position="60"/>
        <end position="84"/>
    </location>
</feature>
<reference evidence="2" key="1">
    <citation type="submission" date="2023-12" db="EMBL/GenBank/DDBJ databases">
        <title>Genome assembly of Anisodus tanguticus.</title>
        <authorList>
            <person name="Wang Y.-J."/>
        </authorList>
    </citation>
    <scope>NUCLEOTIDE SEQUENCE</scope>
    <source>
        <strain evidence="2">KB-2021</strain>
        <tissue evidence="2">Leaf</tissue>
    </source>
</reference>
<dbReference type="Proteomes" id="UP001291623">
    <property type="component" value="Unassembled WGS sequence"/>
</dbReference>
<keyword evidence="3" id="KW-1185">Reference proteome</keyword>
<comment type="caution">
    <text evidence="2">The sequence shown here is derived from an EMBL/GenBank/DDBJ whole genome shotgun (WGS) entry which is preliminary data.</text>
</comment>
<name>A0AAE1R013_9SOLA</name>
<gene>
    <name evidence="2" type="ORF">RND71_039678</name>
</gene>
<dbReference type="EMBL" id="JAVYJV010000022">
    <property type="protein sequence ID" value="KAK4341177.1"/>
    <property type="molecule type" value="Genomic_DNA"/>
</dbReference>
<organism evidence="2 3">
    <name type="scientific">Anisodus tanguticus</name>
    <dbReference type="NCBI Taxonomy" id="243964"/>
    <lineage>
        <taxon>Eukaryota</taxon>
        <taxon>Viridiplantae</taxon>
        <taxon>Streptophyta</taxon>
        <taxon>Embryophyta</taxon>
        <taxon>Tracheophyta</taxon>
        <taxon>Spermatophyta</taxon>
        <taxon>Magnoliopsida</taxon>
        <taxon>eudicotyledons</taxon>
        <taxon>Gunneridae</taxon>
        <taxon>Pentapetalae</taxon>
        <taxon>asterids</taxon>
        <taxon>lamiids</taxon>
        <taxon>Solanales</taxon>
        <taxon>Solanaceae</taxon>
        <taxon>Solanoideae</taxon>
        <taxon>Hyoscyameae</taxon>
        <taxon>Anisodus</taxon>
    </lineage>
</organism>
<sequence>MTETVKRLNHTKEILQIQNTHLLEKITKLELRLRQTQSSPSPLKMDETGVHSLLNANRSIVPDVGTTSPAQTVTGKDSSNPLRAVTLPKKLRRRSKTQNEENVHGEGTIPIQDEEAMKTAIEGMNDQDLDGRNMTMNEAQSCGGGGGGSECI</sequence>
<dbReference type="AlphaFoldDB" id="A0AAE1R013"/>
<proteinExistence type="predicted"/>
<evidence type="ECO:0000313" key="3">
    <source>
        <dbReference type="Proteomes" id="UP001291623"/>
    </source>
</evidence>